<organism evidence="2 3">
    <name type="scientific">Levilactobacillus koreensis</name>
    <dbReference type="NCBI Taxonomy" id="637971"/>
    <lineage>
        <taxon>Bacteria</taxon>
        <taxon>Bacillati</taxon>
        <taxon>Bacillota</taxon>
        <taxon>Bacilli</taxon>
        <taxon>Lactobacillales</taxon>
        <taxon>Lactobacillaceae</taxon>
        <taxon>Levilactobacillus</taxon>
    </lineage>
</organism>
<dbReference type="InterPro" id="IPR013154">
    <property type="entry name" value="ADH-like_N"/>
</dbReference>
<dbReference type="SUPFAM" id="SSF51735">
    <property type="entry name" value="NAD(P)-binding Rossmann-fold domains"/>
    <property type="match status" value="1"/>
</dbReference>
<accession>A0AAC8ZGA7</accession>
<evidence type="ECO:0000259" key="1">
    <source>
        <dbReference type="SMART" id="SM00829"/>
    </source>
</evidence>
<protein>
    <submittedName>
        <fullName evidence="2">Oxidoreductase</fullName>
    </submittedName>
</protein>
<dbReference type="Pfam" id="PF08240">
    <property type="entry name" value="ADH_N"/>
    <property type="match status" value="1"/>
</dbReference>
<dbReference type="InterPro" id="IPR020843">
    <property type="entry name" value="ER"/>
</dbReference>
<dbReference type="RefSeq" id="WP_048732914.1">
    <property type="nucleotide sequence ID" value="NZ_CP012033.1"/>
</dbReference>
<reference evidence="2 3" key="1">
    <citation type="submission" date="2015-07" db="EMBL/GenBank/DDBJ databases">
        <title>Lactobacillus korensis/26-25/ whole genome sequencing.</title>
        <authorList>
            <person name="Kim M.K."/>
            <person name="Im W.-T."/>
            <person name="Srinivasan S."/>
            <person name="Lee J.-J."/>
        </authorList>
    </citation>
    <scope>NUCLEOTIDE SEQUENCE [LARGE SCALE GENOMIC DNA]</scope>
    <source>
        <strain evidence="2 3">26-25</strain>
    </source>
</reference>
<dbReference type="KEGG" id="lko:ABN16_03310"/>
<evidence type="ECO:0000313" key="3">
    <source>
        <dbReference type="Proteomes" id="UP000036000"/>
    </source>
</evidence>
<evidence type="ECO:0000313" key="2">
    <source>
        <dbReference type="EMBL" id="AKP64122.1"/>
    </source>
</evidence>
<dbReference type="PANTHER" id="PTHR43482">
    <property type="entry name" value="PROTEIN AST1-RELATED"/>
    <property type="match status" value="1"/>
</dbReference>
<dbReference type="SMART" id="SM00829">
    <property type="entry name" value="PKS_ER"/>
    <property type="match status" value="1"/>
</dbReference>
<dbReference type="InterPro" id="IPR052585">
    <property type="entry name" value="Lipid_raft_assoc_Zn_ADH"/>
</dbReference>
<dbReference type="AlphaFoldDB" id="A0AAC8ZGA7"/>
<dbReference type="Gene3D" id="3.90.180.10">
    <property type="entry name" value="Medium-chain alcohol dehydrogenases, catalytic domain"/>
    <property type="match status" value="1"/>
</dbReference>
<dbReference type="Proteomes" id="UP000036000">
    <property type="component" value="Chromosome"/>
</dbReference>
<keyword evidence="3" id="KW-1185">Reference proteome</keyword>
<dbReference type="Gene3D" id="3.40.50.720">
    <property type="entry name" value="NAD(P)-binding Rossmann-like Domain"/>
    <property type="match status" value="1"/>
</dbReference>
<gene>
    <name evidence="2" type="ORF">ABN16_03310</name>
</gene>
<dbReference type="CDD" id="cd05289">
    <property type="entry name" value="MDR_like_2"/>
    <property type="match status" value="1"/>
</dbReference>
<dbReference type="Pfam" id="PF13602">
    <property type="entry name" value="ADH_zinc_N_2"/>
    <property type="match status" value="1"/>
</dbReference>
<dbReference type="EMBL" id="CP012033">
    <property type="protein sequence ID" value="AKP64122.1"/>
    <property type="molecule type" value="Genomic_DNA"/>
</dbReference>
<proteinExistence type="predicted"/>
<dbReference type="InterPro" id="IPR011032">
    <property type="entry name" value="GroES-like_sf"/>
</dbReference>
<dbReference type="GO" id="GO:0016491">
    <property type="term" value="F:oxidoreductase activity"/>
    <property type="evidence" value="ECO:0007669"/>
    <property type="project" value="InterPro"/>
</dbReference>
<feature type="domain" description="Enoyl reductase (ER)" evidence="1">
    <location>
        <begin position="10"/>
        <end position="331"/>
    </location>
</feature>
<dbReference type="PANTHER" id="PTHR43482:SF1">
    <property type="entry name" value="PROTEIN AST1-RELATED"/>
    <property type="match status" value="1"/>
</dbReference>
<dbReference type="InterPro" id="IPR036291">
    <property type="entry name" value="NAD(P)-bd_dom_sf"/>
</dbReference>
<sequence length="333" mass="36457">MQAAQLDRYQQDFKLVVREVPTPEITDSEVLVQVKAAAVNPLEMLIGTGSVKLIQDYARPVTMGNELSGVVAAVGSQVTDFKVGDKVYARLPLSKIGAFAEYVAVDQQALAPMPAGMDFDHSAAIPLTGLTAYQGLHEELGARPGQSVMIPGGSGSFGQMAIPMAKAMGMKVSVSGNARAKEQLLAQGVTTYFDYHKENYWEKLAPVDYVIDTIGPSEYAHELQVLKRGGRLLSLRMGPNRQFAKDHRLSFWKTTLFTLAGLKLDRQARQVGGQYRFIFVRSDGKQLRTITRLVEEAQIMPAVDPTPFKLADINEALKLVATGHPKGKVLIHF</sequence>
<name>A0AAC8ZGA7_9LACO</name>
<dbReference type="SUPFAM" id="SSF50129">
    <property type="entry name" value="GroES-like"/>
    <property type="match status" value="1"/>
</dbReference>